<dbReference type="GO" id="GO:0006355">
    <property type="term" value="P:regulation of DNA-templated transcription"/>
    <property type="evidence" value="ECO:0007669"/>
    <property type="project" value="InterPro"/>
</dbReference>
<protein>
    <recommendedName>
        <fullName evidence="2">RelB/DinJ family addiction module antitoxin</fullName>
    </recommendedName>
</protein>
<dbReference type="AlphaFoldDB" id="A0A7C9JCP7"/>
<dbReference type="EMBL" id="QWKH01000007">
    <property type="protein sequence ID" value="NBI33820.1"/>
    <property type="molecule type" value="Genomic_DNA"/>
</dbReference>
<dbReference type="Gene3D" id="1.10.1220.10">
    <property type="entry name" value="Met repressor-like"/>
    <property type="match status" value="1"/>
</dbReference>
<accession>A0A7C9JCP7</accession>
<reference evidence="1" key="1">
    <citation type="submission" date="2018-08" db="EMBL/GenBank/DDBJ databases">
        <title>Murine metabolic-syndrome-specific gut microbial biobank.</title>
        <authorList>
            <person name="Liu C."/>
        </authorList>
    </citation>
    <scope>NUCLEOTIDE SEQUENCE [LARGE SCALE GENOMIC DNA]</scope>
    <source>
        <strain evidence="1">Z82</strain>
    </source>
</reference>
<sequence length="101" mass="11349">MALAGTINARLDESLKCHGGQVLDRNGLSATEAIRRLYQYLEREQQVPSWMLDDADAREEVARKRLRLRQLVGSAPLEAGCNARDEYRAHALEKCAPGVRE</sequence>
<comment type="caution">
    <text evidence="1">The sequence shown here is derived from an EMBL/GenBank/DDBJ whole genome shotgun (WGS) entry which is preliminary data.</text>
</comment>
<proteinExistence type="predicted"/>
<evidence type="ECO:0000313" key="1">
    <source>
        <dbReference type="EMBL" id="NBI33820.1"/>
    </source>
</evidence>
<name>A0A7C9JCP7_9BACT</name>
<dbReference type="Pfam" id="PF04221">
    <property type="entry name" value="RelB"/>
    <property type="match status" value="1"/>
</dbReference>
<evidence type="ECO:0008006" key="2">
    <source>
        <dbReference type="Google" id="ProtNLM"/>
    </source>
</evidence>
<dbReference type="InterPro" id="IPR007337">
    <property type="entry name" value="RelB/DinJ"/>
</dbReference>
<gene>
    <name evidence="1" type="ORF">D1639_01965</name>
</gene>
<organism evidence="1">
    <name type="scientific">Muribaculaceae bacterium Z82</name>
    <dbReference type="NCBI Taxonomy" id="2304548"/>
    <lineage>
        <taxon>Bacteria</taxon>
        <taxon>Pseudomonadati</taxon>
        <taxon>Bacteroidota</taxon>
        <taxon>Bacteroidia</taxon>
        <taxon>Bacteroidales</taxon>
        <taxon>Muribaculaceae</taxon>
    </lineage>
</organism>
<dbReference type="InterPro" id="IPR013321">
    <property type="entry name" value="Arc_rbn_hlx_hlx"/>
</dbReference>